<evidence type="ECO:0000256" key="1">
    <source>
        <dbReference type="HAMAP-Rule" id="MF_00771"/>
    </source>
</evidence>
<keyword evidence="4" id="KW-1185">Reference proteome</keyword>
<dbReference type="HAMAP" id="MF_00771">
    <property type="entry name" value="UPF0310"/>
    <property type="match status" value="1"/>
</dbReference>
<protein>
    <recommendedName>
        <fullName evidence="1">UPF0310 protein KY465_15595</fullName>
    </recommendedName>
</protein>
<comment type="similarity">
    <text evidence="1">Belongs to the UPF0310 family.</text>
</comment>
<reference evidence="3" key="1">
    <citation type="submission" date="2021-07" db="EMBL/GenBank/DDBJ databases">
        <title>Pseudohoeflea marina sp. nov. a polyhydroxyalcanoate-producing bacterium.</title>
        <authorList>
            <person name="Zheng W."/>
            <person name="Yu S."/>
            <person name="Huang Y."/>
        </authorList>
    </citation>
    <scope>NUCLEOTIDE SEQUENCE</scope>
    <source>
        <strain evidence="3">DP4N28-3</strain>
    </source>
</reference>
<dbReference type="CDD" id="cd21132">
    <property type="entry name" value="EVE-like"/>
    <property type="match status" value="1"/>
</dbReference>
<dbReference type="EMBL" id="JAHWQX010000004">
    <property type="protein sequence ID" value="MBW3098708.1"/>
    <property type="molecule type" value="Genomic_DNA"/>
</dbReference>
<dbReference type="Proteomes" id="UP001430804">
    <property type="component" value="Unassembled WGS sequence"/>
</dbReference>
<name>A0ABS6WRW0_9HYPH</name>
<evidence type="ECO:0000313" key="4">
    <source>
        <dbReference type="Proteomes" id="UP001430804"/>
    </source>
</evidence>
<sequence length="145" mass="15733">MHQYWICVASRDHVQRGVEGGFAQLGHGRKSAVQALQQGDWIAYYSPRTALDGGAAVQAFTALGQVTSARAYQVEAGDDFSPWRVDVDYVPEARQAEIRPLLSALDVTRLLGNNWGGAFRSGRLRVSRGDFAAIAAAMGADPQRL</sequence>
<dbReference type="NCBIfam" id="NF002616">
    <property type="entry name" value="PRK02268.1-2"/>
    <property type="match status" value="1"/>
</dbReference>
<dbReference type="InterPro" id="IPR002740">
    <property type="entry name" value="EVE_domain"/>
</dbReference>
<accession>A0ABS6WRW0</accession>
<dbReference type="RefSeq" id="WP_219203030.1">
    <property type="nucleotide sequence ID" value="NZ_JAHWQX010000004.1"/>
</dbReference>
<evidence type="ECO:0000259" key="2">
    <source>
        <dbReference type="Pfam" id="PF01878"/>
    </source>
</evidence>
<dbReference type="Pfam" id="PF01878">
    <property type="entry name" value="EVE"/>
    <property type="match status" value="1"/>
</dbReference>
<organism evidence="3 4">
    <name type="scientific">Pseudohoeflea coraliihabitans</name>
    <dbReference type="NCBI Taxonomy" id="2860393"/>
    <lineage>
        <taxon>Bacteria</taxon>
        <taxon>Pseudomonadati</taxon>
        <taxon>Pseudomonadota</taxon>
        <taxon>Alphaproteobacteria</taxon>
        <taxon>Hyphomicrobiales</taxon>
        <taxon>Rhizobiaceae</taxon>
        <taxon>Pseudohoeflea</taxon>
    </lineage>
</organism>
<feature type="domain" description="EVE" evidence="2">
    <location>
        <begin position="3"/>
        <end position="136"/>
    </location>
</feature>
<proteinExistence type="inferred from homology"/>
<evidence type="ECO:0000313" key="3">
    <source>
        <dbReference type="EMBL" id="MBW3098708.1"/>
    </source>
</evidence>
<gene>
    <name evidence="3" type="ORF">KY465_15595</name>
</gene>
<dbReference type="InterPro" id="IPR022996">
    <property type="entry name" value="UPF0310"/>
</dbReference>
<comment type="caution">
    <text evidence="3">The sequence shown here is derived from an EMBL/GenBank/DDBJ whole genome shotgun (WGS) entry which is preliminary data.</text>
</comment>